<accession>A0ABS4GA34</accession>
<evidence type="ECO:0000313" key="7">
    <source>
        <dbReference type="EMBL" id="MBP1924551.1"/>
    </source>
</evidence>
<dbReference type="Proteomes" id="UP001519342">
    <property type="component" value="Unassembled WGS sequence"/>
</dbReference>
<keyword evidence="4" id="KW-0233">DNA recombination</keyword>
<reference evidence="7 8" key="1">
    <citation type="submission" date="2021-03" db="EMBL/GenBank/DDBJ databases">
        <title>Genomic Encyclopedia of Type Strains, Phase IV (KMG-IV): sequencing the most valuable type-strain genomes for metagenomic binning, comparative biology and taxonomic classification.</title>
        <authorList>
            <person name="Goeker M."/>
        </authorList>
    </citation>
    <scope>NUCLEOTIDE SEQUENCE [LARGE SCALE GENOMIC DNA]</scope>
    <source>
        <strain evidence="7 8">DSM 24004</strain>
    </source>
</reference>
<evidence type="ECO:0000256" key="6">
    <source>
        <dbReference type="SAM" id="Phobius"/>
    </source>
</evidence>
<feature type="coiled-coil region" evidence="5">
    <location>
        <begin position="119"/>
        <end position="178"/>
    </location>
</feature>
<keyword evidence="8" id="KW-1185">Reference proteome</keyword>
<dbReference type="PANTHER" id="PTHR30563:SF0">
    <property type="entry name" value="DNA RECOMBINATION PROTEIN RMUC"/>
    <property type="match status" value="1"/>
</dbReference>
<evidence type="ECO:0000313" key="8">
    <source>
        <dbReference type="Proteomes" id="UP001519342"/>
    </source>
</evidence>
<keyword evidence="6" id="KW-0812">Transmembrane</keyword>
<keyword evidence="6" id="KW-1133">Transmembrane helix</keyword>
<keyword evidence="6" id="KW-0472">Membrane</keyword>
<evidence type="ECO:0000256" key="2">
    <source>
        <dbReference type="ARBA" id="ARBA00009840"/>
    </source>
</evidence>
<keyword evidence="3 5" id="KW-0175">Coiled coil</keyword>
<dbReference type="EMBL" id="JAGGKS010000001">
    <property type="protein sequence ID" value="MBP1924551.1"/>
    <property type="molecule type" value="Genomic_DNA"/>
</dbReference>
<feature type="transmembrane region" description="Helical" evidence="6">
    <location>
        <begin position="6"/>
        <end position="23"/>
    </location>
</feature>
<sequence length="414" mass="47743">MDIIILGIFILSIIINIIILIKLSRGNNPEEHIISELKINLGQNNFNLIDSITKKISQSDEKQLKELLTNKLETVEKLEINTTRMTESFGVFRENTTKSINDSNNKLTESLNNNFTSLNNKISENLEKINARVEERLNEGFEKTNKTFVNILERLSKIDEAQKKIDSLSSNIVSLQDVLTDKKSRGTFGEVQLNHILMSIFGEKNDKVFELQKKLSNDTIADAVLYIPEPVGMLCIDSKFPLENYQRMIDKSITEVERKQFERDFKTNVKKHINDISSKYIIQGLTSEQAIMFIPAEAIFAEINAYHQDLIDYAGNKKVWMASPTTIMSVLSTVQVVLRNMEREKYASIIHEELNKLGKEFKRYKTRWDSLARDIKRVSDDVDTINITSNKIEKKFESISKVEIDKYEEVDMLD</sequence>
<comment type="caution">
    <text evidence="7">The sequence shown here is derived from an EMBL/GenBank/DDBJ whole genome shotgun (WGS) entry which is preliminary data.</text>
</comment>
<evidence type="ECO:0000256" key="5">
    <source>
        <dbReference type="SAM" id="Coils"/>
    </source>
</evidence>
<evidence type="ECO:0000256" key="3">
    <source>
        <dbReference type="ARBA" id="ARBA00023054"/>
    </source>
</evidence>
<organism evidence="7 8">
    <name type="scientific">Sedimentibacter acidaminivorans</name>
    <dbReference type="NCBI Taxonomy" id="913099"/>
    <lineage>
        <taxon>Bacteria</taxon>
        <taxon>Bacillati</taxon>
        <taxon>Bacillota</taxon>
        <taxon>Tissierellia</taxon>
        <taxon>Sedimentibacter</taxon>
    </lineage>
</organism>
<evidence type="ECO:0000256" key="4">
    <source>
        <dbReference type="ARBA" id="ARBA00023172"/>
    </source>
</evidence>
<dbReference type="PANTHER" id="PTHR30563">
    <property type="entry name" value="DNA RECOMBINATION PROTEIN RMUC"/>
    <property type="match status" value="1"/>
</dbReference>
<evidence type="ECO:0000256" key="1">
    <source>
        <dbReference type="ARBA" id="ARBA00003416"/>
    </source>
</evidence>
<dbReference type="Pfam" id="PF02646">
    <property type="entry name" value="RmuC"/>
    <property type="match status" value="1"/>
</dbReference>
<comment type="function">
    <text evidence="1">Involved in DNA recombination.</text>
</comment>
<gene>
    <name evidence="7" type="ORF">J2Z76_000404</name>
</gene>
<proteinExistence type="inferred from homology"/>
<protein>
    <submittedName>
        <fullName evidence="7">DNA recombination protein RmuC</fullName>
    </submittedName>
</protein>
<comment type="similarity">
    <text evidence="2">Belongs to the RmuC family.</text>
</comment>
<dbReference type="InterPro" id="IPR003798">
    <property type="entry name" value="DNA_recombination_RmuC"/>
</dbReference>
<name>A0ABS4GA34_9FIRM</name>